<dbReference type="InterPro" id="IPR020539">
    <property type="entry name" value="RNase_P_CS"/>
</dbReference>
<dbReference type="PROSITE" id="PS00648">
    <property type="entry name" value="RIBONUCLEASE_P"/>
    <property type="match status" value="1"/>
</dbReference>
<dbReference type="GO" id="GO:0008033">
    <property type="term" value="P:tRNA processing"/>
    <property type="evidence" value="ECO:0007669"/>
    <property type="project" value="UniProtKB-KW"/>
</dbReference>
<gene>
    <name evidence="7" type="ORF">AVDCRST_MAG96-242</name>
</gene>
<keyword evidence="5 7" id="KW-0378">Hydrolase</keyword>
<evidence type="ECO:0000256" key="4">
    <source>
        <dbReference type="ARBA" id="ARBA00022759"/>
    </source>
</evidence>
<dbReference type="GO" id="GO:0000049">
    <property type="term" value="F:tRNA binding"/>
    <property type="evidence" value="ECO:0007669"/>
    <property type="project" value="InterPro"/>
</dbReference>
<dbReference type="GO" id="GO:0004526">
    <property type="term" value="F:ribonuclease P activity"/>
    <property type="evidence" value="ECO:0007669"/>
    <property type="project" value="UniProtKB-EC"/>
</dbReference>
<protein>
    <submittedName>
        <fullName evidence="7">Ribonuclease P protein component</fullName>
        <ecNumber evidence="7">3.1.26.5</ecNumber>
    </submittedName>
</protein>
<evidence type="ECO:0000256" key="1">
    <source>
        <dbReference type="ARBA" id="ARBA00002663"/>
    </source>
</evidence>
<reference evidence="7" key="1">
    <citation type="submission" date="2020-02" db="EMBL/GenBank/DDBJ databases">
        <authorList>
            <person name="Meier V. D."/>
        </authorList>
    </citation>
    <scope>NUCLEOTIDE SEQUENCE</scope>
    <source>
        <strain evidence="7">AVDCRST_MAG96</strain>
    </source>
</reference>
<proteinExistence type="predicted"/>
<dbReference type="SUPFAM" id="SSF54211">
    <property type="entry name" value="Ribosomal protein S5 domain 2-like"/>
    <property type="match status" value="1"/>
</dbReference>
<evidence type="ECO:0000256" key="6">
    <source>
        <dbReference type="ARBA" id="ARBA00022884"/>
    </source>
</evidence>
<dbReference type="InterPro" id="IPR014721">
    <property type="entry name" value="Ribsml_uS5_D2-typ_fold_subgr"/>
</dbReference>
<accession>A0A6J4REC0</accession>
<dbReference type="EMBL" id="CADCVN010000096">
    <property type="protein sequence ID" value="CAA9468801.1"/>
    <property type="molecule type" value="Genomic_DNA"/>
</dbReference>
<dbReference type="InterPro" id="IPR000100">
    <property type="entry name" value="RNase_P"/>
</dbReference>
<evidence type="ECO:0000256" key="3">
    <source>
        <dbReference type="ARBA" id="ARBA00022722"/>
    </source>
</evidence>
<keyword evidence="2" id="KW-0819">tRNA processing</keyword>
<keyword evidence="3" id="KW-0540">Nuclease</keyword>
<dbReference type="Pfam" id="PF00825">
    <property type="entry name" value="Ribonuclease_P"/>
    <property type="match status" value="1"/>
</dbReference>
<comment type="function">
    <text evidence="1">RNaseP catalyzes the removal of the 5'-leader sequence from pre-tRNA to produce the mature 5'-terminus. It can also cleave other RNA substrates such as 4.5S RNA. The protein component plays an auxiliary but essential role in vivo by binding to the 5'-leader sequence and broadening the substrate specificity of the ribozyme.</text>
</comment>
<evidence type="ECO:0000256" key="5">
    <source>
        <dbReference type="ARBA" id="ARBA00022801"/>
    </source>
</evidence>
<evidence type="ECO:0000256" key="2">
    <source>
        <dbReference type="ARBA" id="ARBA00022694"/>
    </source>
</evidence>
<keyword evidence="6" id="KW-0694">RNA-binding</keyword>
<keyword evidence="4" id="KW-0255">Endonuclease</keyword>
<dbReference type="InterPro" id="IPR020568">
    <property type="entry name" value="Ribosomal_Su5_D2-typ_SF"/>
</dbReference>
<organism evidence="7">
    <name type="scientific">uncultured Segetibacter sp</name>
    <dbReference type="NCBI Taxonomy" id="481133"/>
    <lineage>
        <taxon>Bacteria</taxon>
        <taxon>Pseudomonadati</taxon>
        <taxon>Bacteroidota</taxon>
        <taxon>Chitinophagia</taxon>
        <taxon>Chitinophagales</taxon>
        <taxon>Chitinophagaceae</taxon>
        <taxon>Segetibacter</taxon>
        <taxon>environmental samples</taxon>
    </lineage>
</organism>
<dbReference type="AlphaFoldDB" id="A0A6J4REC0"/>
<dbReference type="Gene3D" id="3.30.230.10">
    <property type="match status" value="1"/>
</dbReference>
<sequence>MFSKGKSISASPVKVLYAFRENSVIVLQTGVTTSSRNFKKAVQRNRVKRILREAYRLQKLPLQQHLKERNLSLALFFIYTGKELPVFAEVYEKMGIILQKLQRETINLPTN</sequence>
<evidence type="ECO:0000313" key="7">
    <source>
        <dbReference type="EMBL" id="CAA9468801.1"/>
    </source>
</evidence>
<name>A0A6J4REC0_9BACT</name>
<dbReference type="EC" id="3.1.26.5" evidence="7"/>